<sequence>MRSILILQLQHNLHRPKITDDVEDMFQWLTLADFTTTDAAITFSGKIAELKDSDPQVPVV</sequence>
<evidence type="ECO:0000313" key="1">
    <source>
        <dbReference type="EMBL" id="KAG2243272.1"/>
    </source>
</evidence>
<dbReference type="AlphaFoldDB" id="A0A8X7TIP9"/>
<dbReference type="EMBL" id="JAAMPC010000234">
    <property type="protein sequence ID" value="KAG2243272.1"/>
    <property type="molecule type" value="Genomic_DNA"/>
</dbReference>
<organism evidence="1 2">
    <name type="scientific">Brassica carinata</name>
    <name type="common">Ethiopian mustard</name>
    <name type="synonym">Abyssinian cabbage</name>
    <dbReference type="NCBI Taxonomy" id="52824"/>
    <lineage>
        <taxon>Eukaryota</taxon>
        <taxon>Viridiplantae</taxon>
        <taxon>Streptophyta</taxon>
        <taxon>Embryophyta</taxon>
        <taxon>Tracheophyta</taxon>
        <taxon>Spermatophyta</taxon>
        <taxon>Magnoliopsida</taxon>
        <taxon>eudicotyledons</taxon>
        <taxon>Gunneridae</taxon>
        <taxon>Pentapetalae</taxon>
        <taxon>rosids</taxon>
        <taxon>malvids</taxon>
        <taxon>Brassicales</taxon>
        <taxon>Brassicaceae</taxon>
        <taxon>Brassiceae</taxon>
        <taxon>Brassica</taxon>
    </lineage>
</organism>
<dbReference type="Proteomes" id="UP000886595">
    <property type="component" value="Unassembled WGS sequence"/>
</dbReference>
<evidence type="ECO:0000313" key="2">
    <source>
        <dbReference type="Proteomes" id="UP000886595"/>
    </source>
</evidence>
<proteinExistence type="predicted"/>
<keyword evidence="2" id="KW-1185">Reference proteome</keyword>
<name>A0A8X7TIP9_BRACI</name>
<comment type="caution">
    <text evidence="1">The sequence shown here is derived from an EMBL/GenBank/DDBJ whole genome shotgun (WGS) entry which is preliminary data.</text>
</comment>
<gene>
    <name evidence="1" type="ORF">Bca52824_094892</name>
</gene>
<accession>A0A8X7TIP9</accession>
<protein>
    <submittedName>
        <fullName evidence="1">Uncharacterized protein</fullName>
    </submittedName>
</protein>
<reference evidence="1 2" key="1">
    <citation type="submission" date="2020-02" db="EMBL/GenBank/DDBJ databases">
        <authorList>
            <person name="Ma Q."/>
            <person name="Huang Y."/>
            <person name="Song X."/>
            <person name="Pei D."/>
        </authorList>
    </citation>
    <scope>NUCLEOTIDE SEQUENCE [LARGE SCALE GENOMIC DNA]</scope>
    <source>
        <strain evidence="1">Sxm20200214</strain>
        <tissue evidence="1">Leaf</tissue>
    </source>
</reference>